<dbReference type="Proteomes" id="UP000006334">
    <property type="component" value="Unassembled WGS sequence"/>
</dbReference>
<protein>
    <submittedName>
        <fullName evidence="8">Polysaccharide transporter, PST family</fullName>
    </submittedName>
</protein>
<proteinExistence type="inferred from homology"/>
<reference evidence="8 9" key="1">
    <citation type="journal article" date="2017" name="Antonie Van Leeuwenhoek">
        <title>Rhizobium rhizosphaerae sp. nov., a novel species isolated from rice rhizosphere.</title>
        <authorList>
            <person name="Zhao J.J."/>
            <person name="Zhang J."/>
            <person name="Zhang R.J."/>
            <person name="Zhang C.W."/>
            <person name="Yin H.Q."/>
            <person name="Zhang X.X."/>
        </authorList>
    </citation>
    <scope>NUCLEOTIDE SEQUENCE [LARGE SCALE GENOMIC DNA]</scope>
    <source>
        <strain evidence="8 9">E3</strain>
    </source>
</reference>
<evidence type="ECO:0000313" key="9">
    <source>
        <dbReference type="Proteomes" id="UP000006334"/>
    </source>
</evidence>
<dbReference type="PANTHER" id="PTHR30250">
    <property type="entry name" value="PST FAMILY PREDICTED COLANIC ACID TRANSPORTER"/>
    <property type="match status" value="1"/>
</dbReference>
<evidence type="ECO:0000256" key="7">
    <source>
        <dbReference type="SAM" id="Phobius"/>
    </source>
</evidence>
<keyword evidence="5 7" id="KW-1133">Transmembrane helix</keyword>
<dbReference type="RefSeq" id="WP_008844897.1">
    <property type="nucleotide sequence ID" value="NZ_BAEN01000049.1"/>
</dbReference>
<feature type="transmembrane region" description="Helical" evidence="7">
    <location>
        <begin position="286"/>
        <end position="307"/>
    </location>
</feature>
<feature type="transmembrane region" description="Helical" evidence="7">
    <location>
        <begin position="387"/>
        <end position="406"/>
    </location>
</feature>
<evidence type="ECO:0000256" key="5">
    <source>
        <dbReference type="ARBA" id="ARBA00022989"/>
    </source>
</evidence>
<gene>
    <name evidence="8" type="ORF">GLIP_2466</name>
</gene>
<feature type="transmembrane region" description="Helical" evidence="7">
    <location>
        <begin position="152"/>
        <end position="171"/>
    </location>
</feature>
<name>K6YA72_9ALTE</name>
<dbReference type="eggNOG" id="COG2244">
    <property type="taxonomic scope" value="Bacteria"/>
</dbReference>
<dbReference type="InterPro" id="IPR050833">
    <property type="entry name" value="Poly_Biosynth_Transport"/>
</dbReference>
<evidence type="ECO:0000256" key="3">
    <source>
        <dbReference type="ARBA" id="ARBA00022475"/>
    </source>
</evidence>
<comment type="similarity">
    <text evidence="2">Belongs to the polysaccharide synthase family.</text>
</comment>
<feature type="transmembrane region" description="Helical" evidence="7">
    <location>
        <begin position="47"/>
        <end position="72"/>
    </location>
</feature>
<evidence type="ECO:0000256" key="1">
    <source>
        <dbReference type="ARBA" id="ARBA00004651"/>
    </source>
</evidence>
<dbReference type="GO" id="GO:0005886">
    <property type="term" value="C:plasma membrane"/>
    <property type="evidence" value="ECO:0007669"/>
    <property type="project" value="UniProtKB-SubCell"/>
</dbReference>
<evidence type="ECO:0000256" key="2">
    <source>
        <dbReference type="ARBA" id="ARBA00007430"/>
    </source>
</evidence>
<evidence type="ECO:0000256" key="4">
    <source>
        <dbReference type="ARBA" id="ARBA00022692"/>
    </source>
</evidence>
<comment type="subcellular location">
    <subcellularLocation>
        <location evidence="1">Cell membrane</location>
        <topology evidence="1">Multi-pass membrane protein</topology>
    </subcellularLocation>
</comment>
<dbReference type="Pfam" id="PF13440">
    <property type="entry name" value="Polysacc_synt_3"/>
    <property type="match status" value="1"/>
</dbReference>
<feature type="transmembrane region" description="Helical" evidence="7">
    <location>
        <begin position="327"/>
        <end position="350"/>
    </location>
</feature>
<feature type="transmembrane region" description="Helical" evidence="7">
    <location>
        <begin position="442"/>
        <end position="465"/>
    </location>
</feature>
<dbReference type="AlphaFoldDB" id="K6YA72"/>
<comment type="caution">
    <text evidence="8">The sequence shown here is derived from an EMBL/GenBank/DDBJ whole genome shotgun (WGS) entry which is preliminary data.</text>
</comment>
<feature type="transmembrane region" description="Helical" evidence="7">
    <location>
        <begin position="118"/>
        <end position="140"/>
    </location>
</feature>
<evidence type="ECO:0000256" key="6">
    <source>
        <dbReference type="ARBA" id="ARBA00023136"/>
    </source>
</evidence>
<sequence length="500" mass="56988">MNKLSVTKKTNSLASVIWSVLSRWGSKLIGMITTIFLARLLTPSDFGIIAIAMLAIGLLDAFTQAGLNLYLLRIKEKQRYMYDTVWTVGIFQGLLISLPLVIFAPTIAEFYDQENLQSVIYCLAAIRLLQSFSNVGLLIAQKHLNFKLDFVVTVYSRMLYFIVTVSLAFYLHSYWAIVFGHFANVLAIVILSFVLHEYRPKIRLTGWQDIFRYSKSTVPLSIGRYFNNQGDSLVVGRVASTDFLGIYNVSMNLASMFTKELLIPVIRGLLPNLSILRTDPNFTHQLTLVFSLSIYIFLPVGVGLSLVSKEFILVFLGEQWIEAIPLMFWFSLYAMLGGILMFFSEQFLVILEKETLSNNLMWFRNLMLLLAIIITLCFYDVQTLPKHLFFAISASFPIVLFILSRTLELSLLQILRGWIRPICAVIVMYVMLQSFPILQFPILTILVLKVLTGLFVYMLTLTLLYKLFGNQQASVESVLYNRFIGDRIPNNSKTSSNKGR</sequence>
<feature type="transmembrane region" description="Helical" evidence="7">
    <location>
        <begin position="362"/>
        <end position="381"/>
    </location>
</feature>
<feature type="transmembrane region" description="Helical" evidence="7">
    <location>
        <begin position="177"/>
        <end position="195"/>
    </location>
</feature>
<accession>K6YA72</accession>
<dbReference type="STRING" id="1127673.GLIP_2466"/>
<feature type="transmembrane region" description="Helical" evidence="7">
    <location>
        <begin position="84"/>
        <end position="106"/>
    </location>
</feature>
<organism evidence="8 9">
    <name type="scientific">Aliiglaciecola lipolytica E3</name>
    <dbReference type="NCBI Taxonomy" id="1127673"/>
    <lineage>
        <taxon>Bacteria</taxon>
        <taxon>Pseudomonadati</taxon>
        <taxon>Pseudomonadota</taxon>
        <taxon>Gammaproteobacteria</taxon>
        <taxon>Alteromonadales</taxon>
        <taxon>Alteromonadaceae</taxon>
        <taxon>Aliiglaciecola</taxon>
    </lineage>
</organism>
<feature type="transmembrane region" description="Helical" evidence="7">
    <location>
        <begin position="418"/>
        <end position="436"/>
    </location>
</feature>
<feature type="transmembrane region" description="Helical" evidence="7">
    <location>
        <begin position="21"/>
        <end position="41"/>
    </location>
</feature>
<keyword evidence="3" id="KW-1003">Cell membrane</keyword>
<dbReference type="PANTHER" id="PTHR30250:SF10">
    <property type="entry name" value="LIPOPOLYSACCHARIDE BIOSYNTHESIS PROTEIN WZXC"/>
    <property type="match status" value="1"/>
</dbReference>
<dbReference type="OrthoDB" id="8538786at2"/>
<keyword evidence="9" id="KW-1185">Reference proteome</keyword>
<evidence type="ECO:0000313" key="8">
    <source>
        <dbReference type="EMBL" id="GAC15092.1"/>
    </source>
</evidence>
<keyword evidence="4 7" id="KW-0812">Transmembrane</keyword>
<dbReference type="EMBL" id="BAEN01000049">
    <property type="protein sequence ID" value="GAC15092.1"/>
    <property type="molecule type" value="Genomic_DNA"/>
</dbReference>
<keyword evidence="6 7" id="KW-0472">Membrane</keyword>